<dbReference type="InterPro" id="IPR000172">
    <property type="entry name" value="GMC_OxRdtase_N"/>
</dbReference>
<dbReference type="OrthoDB" id="269227at2759"/>
<evidence type="ECO:0000259" key="4">
    <source>
        <dbReference type="PROSITE" id="PS00623"/>
    </source>
</evidence>
<dbReference type="EMBL" id="NAJL01000094">
    <property type="protein sequence ID" value="TKA21901.1"/>
    <property type="molecule type" value="Genomic_DNA"/>
</dbReference>
<dbReference type="PIRSF" id="PIRSF000137">
    <property type="entry name" value="Alcohol_oxidase"/>
    <property type="match status" value="1"/>
</dbReference>
<dbReference type="Pfam" id="PF05199">
    <property type="entry name" value="GMC_oxred_C"/>
    <property type="match status" value="1"/>
</dbReference>
<keyword evidence="7" id="KW-1185">Reference proteome</keyword>
<comment type="caution">
    <text evidence="6">The sequence shown here is derived from an EMBL/GenBank/DDBJ whole genome shotgun (WGS) entry which is preliminary data.</text>
</comment>
<dbReference type="PROSITE" id="PS00624">
    <property type="entry name" value="GMC_OXRED_2"/>
    <property type="match status" value="1"/>
</dbReference>
<dbReference type="PANTHER" id="PTHR11552">
    <property type="entry name" value="GLUCOSE-METHANOL-CHOLINE GMC OXIDOREDUCTASE"/>
    <property type="match status" value="1"/>
</dbReference>
<evidence type="ECO:0000256" key="3">
    <source>
        <dbReference type="RuleBase" id="RU003968"/>
    </source>
</evidence>
<feature type="binding site" evidence="2">
    <location>
        <position position="241"/>
    </location>
    <ligand>
        <name>FAD</name>
        <dbReference type="ChEBI" id="CHEBI:57692"/>
    </ligand>
</feature>
<dbReference type="AlphaFoldDB" id="A0A4U0TJA9"/>
<dbReference type="InterPro" id="IPR036188">
    <property type="entry name" value="FAD/NAD-bd_sf"/>
</dbReference>
<dbReference type="PANTHER" id="PTHR11552:SF210">
    <property type="entry name" value="GLUCOSE-METHANOL-CHOLINE OXIDOREDUCTASE N-TERMINAL DOMAIN-CONTAINING PROTEIN-RELATED"/>
    <property type="match status" value="1"/>
</dbReference>
<dbReference type="SUPFAM" id="SSF54373">
    <property type="entry name" value="FAD-linked reductases, C-terminal domain"/>
    <property type="match status" value="1"/>
</dbReference>
<comment type="cofactor">
    <cofactor evidence="2">
        <name>FAD</name>
        <dbReference type="ChEBI" id="CHEBI:57692"/>
    </cofactor>
</comment>
<evidence type="ECO:0000313" key="6">
    <source>
        <dbReference type="EMBL" id="TKA21901.1"/>
    </source>
</evidence>
<accession>A0A4U0TJA9</accession>
<feature type="domain" description="Glucose-methanol-choline oxidoreductase N-terminal" evidence="5">
    <location>
        <begin position="280"/>
        <end position="294"/>
    </location>
</feature>
<dbReference type="InterPro" id="IPR007867">
    <property type="entry name" value="GMC_OxRtase_C"/>
</dbReference>
<keyword evidence="3" id="KW-0285">Flavoprotein</keyword>
<reference evidence="6 7" key="1">
    <citation type="submission" date="2017-03" db="EMBL/GenBank/DDBJ databases">
        <title>Genomes of endolithic fungi from Antarctica.</title>
        <authorList>
            <person name="Coleine C."/>
            <person name="Masonjones S."/>
            <person name="Stajich J.E."/>
        </authorList>
    </citation>
    <scope>NUCLEOTIDE SEQUENCE [LARGE SCALE GENOMIC DNA]</scope>
    <source>
        <strain evidence="6 7">CCFEE 6315</strain>
    </source>
</reference>
<gene>
    <name evidence="6" type="ORF">B0A50_08598</name>
</gene>
<dbReference type="Proteomes" id="UP000308549">
    <property type="component" value="Unassembled WGS sequence"/>
</dbReference>
<dbReference type="Gene3D" id="3.50.50.60">
    <property type="entry name" value="FAD/NAD(P)-binding domain"/>
    <property type="match status" value="1"/>
</dbReference>
<feature type="domain" description="Glucose-methanol-choline oxidoreductase N-terminal" evidence="4">
    <location>
        <begin position="88"/>
        <end position="111"/>
    </location>
</feature>
<dbReference type="Pfam" id="PF00732">
    <property type="entry name" value="GMC_oxred_N"/>
    <property type="match status" value="1"/>
</dbReference>
<protein>
    <recommendedName>
        <fullName evidence="4 5">Glucose-methanol-choline oxidoreductase N-terminal domain-containing protein</fullName>
    </recommendedName>
</protein>
<dbReference type="Gene3D" id="3.30.560.10">
    <property type="entry name" value="Glucose Oxidase, domain 3"/>
    <property type="match status" value="1"/>
</dbReference>
<name>A0A4U0TJA9_9PEZI</name>
<evidence type="ECO:0000256" key="2">
    <source>
        <dbReference type="PIRSR" id="PIRSR000137-2"/>
    </source>
</evidence>
<evidence type="ECO:0000256" key="1">
    <source>
        <dbReference type="ARBA" id="ARBA00010790"/>
    </source>
</evidence>
<dbReference type="GO" id="GO:0016614">
    <property type="term" value="F:oxidoreductase activity, acting on CH-OH group of donors"/>
    <property type="evidence" value="ECO:0007669"/>
    <property type="project" value="InterPro"/>
</dbReference>
<evidence type="ECO:0000313" key="7">
    <source>
        <dbReference type="Proteomes" id="UP000308549"/>
    </source>
</evidence>
<comment type="similarity">
    <text evidence="1 3">Belongs to the GMC oxidoreductase family.</text>
</comment>
<dbReference type="InterPro" id="IPR012132">
    <property type="entry name" value="GMC_OxRdtase"/>
</dbReference>
<dbReference type="GO" id="GO:0050660">
    <property type="term" value="F:flavin adenine dinucleotide binding"/>
    <property type="evidence" value="ECO:0007669"/>
    <property type="project" value="InterPro"/>
</dbReference>
<evidence type="ECO:0000259" key="5">
    <source>
        <dbReference type="PROSITE" id="PS00624"/>
    </source>
</evidence>
<dbReference type="PROSITE" id="PS00623">
    <property type="entry name" value="GMC_OXRED_1"/>
    <property type="match status" value="1"/>
</dbReference>
<organism evidence="6 7">
    <name type="scientific">Salinomyces thailandicus</name>
    <dbReference type="NCBI Taxonomy" id="706561"/>
    <lineage>
        <taxon>Eukaryota</taxon>
        <taxon>Fungi</taxon>
        <taxon>Dikarya</taxon>
        <taxon>Ascomycota</taxon>
        <taxon>Pezizomycotina</taxon>
        <taxon>Dothideomycetes</taxon>
        <taxon>Dothideomycetidae</taxon>
        <taxon>Mycosphaerellales</taxon>
        <taxon>Teratosphaeriaceae</taxon>
        <taxon>Salinomyces</taxon>
    </lineage>
</organism>
<keyword evidence="2 3" id="KW-0274">FAD</keyword>
<sequence>MSSALTLPSADYVICGGGTAGLTLAARLSEIPSVSVAVLEAGLDRSNDPNILAPGLLTALYGDPKYDWIYQTVPQEHVNDRVIGHPRGKQLGGSSAINYLAYTHASQTNIDNFGLLGNPNWTWAELEPYYTKSENYTAPDAQVVSDLNVSWIDPAIHGTTGAIQNSFPDEYTKLDEAWPRAYETLGIGVDSDPRDGLALGGYTIETNIDKTNGVTRSYAATAYLNPIKGRANLAVYTGALVQKVNFDTSSGVPCASSVSVSVNGTDYVIKAEREVLLSGGAFGSPQMLELSGIGNSTILDSVGIETVLDQPNVGENLQDHVYMPLGYQVVDGITTLDDLVNETFFNQAYDQYLANGTGILSQVALGGALLSLNQILPDPIEYLGFLETFQNDIYTDYPFDDNSLSRQYNIILSDILHGQEVTQHMNTASGMNPELANDTTLLFSPPTPGNYFTILGVLEHPLSRGRVHINTSSPTAHPLINPNYLSHPADLTLLSQIALHIQNTLAQTPPLSTLLKQNGTLYQDVYTTLTPSNVGSEIKRLLQSEYHPSGTCAMLPAEAGGVVDARFKVHGARKLRVVDASIVPLQPRANLQTFVYAMAERAADFIKEDWVAGAVGEGGYGSWWGWGRGWW</sequence>
<dbReference type="SUPFAM" id="SSF51905">
    <property type="entry name" value="FAD/NAD(P)-binding domain"/>
    <property type="match status" value="1"/>
</dbReference>
<proteinExistence type="inferred from homology"/>